<name>A0A2B4SI21_STYPI</name>
<dbReference type="AlphaFoldDB" id="A0A2B4SI21"/>
<evidence type="ECO:0000313" key="2">
    <source>
        <dbReference type="Proteomes" id="UP000225706"/>
    </source>
</evidence>
<dbReference type="EMBL" id="LSMT01000052">
    <property type="protein sequence ID" value="PFX30304.1"/>
    <property type="molecule type" value="Genomic_DNA"/>
</dbReference>
<organism evidence="1 2">
    <name type="scientific">Stylophora pistillata</name>
    <name type="common">Smooth cauliflower coral</name>
    <dbReference type="NCBI Taxonomy" id="50429"/>
    <lineage>
        <taxon>Eukaryota</taxon>
        <taxon>Metazoa</taxon>
        <taxon>Cnidaria</taxon>
        <taxon>Anthozoa</taxon>
        <taxon>Hexacorallia</taxon>
        <taxon>Scleractinia</taxon>
        <taxon>Astrocoeniina</taxon>
        <taxon>Pocilloporidae</taxon>
        <taxon>Stylophora</taxon>
    </lineage>
</organism>
<reference evidence="2" key="1">
    <citation type="journal article" date="2017" name="bioRxiv">
        <title>Comparative analysis of the genomes of Stylophora pistillata and Acropora digitifera provides evidence for extensive differences between species of corals.</title>
        <authorList>
            <person name="Voolstra C.R."/>
            <person name="Li Y."/>
            <person name="Liew Y.J."/>
            <person name="Baumgarten S."/>
            <person name="Zoccola D."/>
            <person name="Flot J.-F."/>
            <person name="Tambutte S."/>
            <person name="Allemand D."/>
            <person name="Aranda M."/>
        </authorList>
    </citation>
    <scope>NUCLEOTIDE SEQUENCE [LARGE SCALE GENOMIC DNA]</scope>
</reference>
<proteinExistence type="predicted"/>
<protein>
    <submittedName>
        <fullName evidence="1">Uncharacterized protein</fullName>
    </submittedName>
</protein>
<sequence length="333" mass="37961">MVINASYIFDYGKRFDPEVHIGVNCGDLNVSSESSSKQTIENHLTWKEEEVRKAVEPMRPVITLLQNELGKTIPSITYQFFLWFCYFFPDKGNLPEEHGLRFSDPGRNIKPSPATVQVAVDLFHQTLQAEAKVQKLLHGWQNCHQEESPYSKMIVETIDLLACRRQPLLLKSIDCSIDRLFHVAWAMGSAPKQLLLDAILRTTVEKSMFTPDKIAENVVEDIVFFKCAGYTNVMTVHGCMYGPNEGWKSWHKLQLDFALPTGEAIHLDTGCVPEHQRGSKALAVEQLSPVTQLIQKGINLRMANDKKRIPRLSSTYLFLYLKVHQPFESKQVQ</sequence>
<dbReference type="Proteomes" id="UP000225706">
    <property type="component" value="Unassembled WGS sequence"/>
</dbReference>
<accession>A0A2B4SI21</accession>
<dbReference type="OrthoDB" id="5948245at2759"/>
<keyword evidence="2" id="KW-1185">Reference proteome</keyword>
<comment type="caution">
    <text evidence="1">The sequence shown here is derived from an EMBL/GenBank/DDBJ whole genome shotgun (WGS) entry which is preliminary data.</text>
</comment>
<evidence type="ECO:0000313" key="1">
    <source>
        <dbReference type="EMBL" id="PFX30304.1"/>
    </source>
</evidence>
<gene>
    <name evidence="1" type="ORF">AWC38_SpisGene4914</name>
</gene>